<dbReference type="Proteomes" id="UP000245124">
    <property type="component" value="Unassembled WGS sequence"/>
</dbReference>
<dbReference type="PROSITE" id="PS51340">
    <property type="entry name" value="MOSC"/>
    <property type="match status" value="1"/>
</dbReference>
<evidence type="ECO:0000313" key="2">
    <source>
        <dbReference type="EMBL" id="GBG19295.1"/>
    </source>
</evidence>
<sequence length="236" mass="27261">MVVWHRFEVLKKLKMKLISVNVGLPREVTWKGKPVRTGIFKESVNSRVMVRELNLDGDRQADLTVHGGVDKAVYVYPFEHYEYWQSELPDTELTLGIFGENFTVTGFKEEEINIGDRFKIGSAELMVTQPRLPCYKLGIRFGRSDMVKRFLASRRTGFYFRVLQEGEVVAGDTLELMSRDTNNISVADITQLYVRERSNPELLYRAAELEALPKSWRDYFQEQIRQRPSGGEKGKG</sequence>
<name>A0A2R5FLZ3_NOSCO</name>
<dbReference type="InterPro" id="IPR005163">
    <property type="entry name" value="Tri_helical_YiiM-like"/>
</dbReference>
<dbReference type="EMBL" id="BDUD01000001">
    <property type="protein sequence ID" value="GBG19295.1"/>
    <property type="molecule type" value="Genomic_DNA"/>
</dbReference>
<reference evidence="2 3" key="1">
    <citation type="submission" date="2017-06" db="EMBL/GenBank/DDBJ databases">
        <title>Genome sequencing of cyanobaciteial culture collection at National Institute for Environmental Studies (NIES).</title>
        <authorList>
            <person name="Hirose Y."/>
            <person name="Shimura Y."/>
            <person name="Fujisawa T."/>
            <person name="Nakamura Y."/>
            <person name="Kawachi M."/>
        </authorList>
    </citation>
    <scope>NUCLEOTIDE SEQUENCE [LARGE SCALE GENOMIC DNA]</scope>
    <source>
        <strain evidence="2 3">NIES-4072</strain>
    </source>
</reference>
<dbReference type="InterPro" id="IPR011037">
    <property type="entry name" value="Pyrv_Knase-like_insert_dom_sf"/>
</dbReference>
<organism evidence="2 3">
    <name type="scientific">Nostoc commune NIES-4072</name>
    <dbReference type="NCBI Taxonomy" id="2005467"/>
    <lineage>
        <taxon>Bacteria</taxon>
        <taxon>Bacillati</taxon>
        <taxon>Cyanobacteriota</taxon>
        <taxon>Cyanophyceae</taxon>
        <taxon>Nostocales</taxon>
        <taxon>Nostocaceae</taxon>
        <taxon>Nostoc</taxon>
    </lineage>
</organism>
<dbReference type="GO" id="GO:0003824">
    <property type="term" value="F:catalytic activity"/>
    <property type="evidence" value="ECO:0007669"/>
    <property type="project" value="InterPro"/>
</dbReference>
<dbReference type="GO" id="GO:0030151">
    <property type="term" value="F:molybdenum ion binding"/>
    <property type="evidence" value="ECO:0007669"/>
    <property type="project" value="InterPro"/>
</dbReference>
<protein>
    <submittedName>
        <fullName evidence="2">MOSC domain-containing protein</fullName>
    </submittedName>
</protein>
<dbReference type="PANTHER" id="PTHR30212">
    <property type="entry name" value="PROTEIN YIIM"/>
    <property type="match status" value="1"/>
</dbReference>
<dbReference type="PANTHER" id="PTHR30212:SF2">
    <property type="entry name" value="PROTEIN YIIM"/>
    <property type="match status" value="1"/>
</dbReference>
<proteinExistence type="predicted"/>
<evidence type="ECO:0000259" key="1">
    <source>
        <dbReference type="PROSITE" id="PS51340"/>
    </source>
</evidence>
<dbReference type="SUPFAM" id="SSF50800">
    <property type="entry name" value="PK beta-barrel domain-like"/>
    <property type="match status" value="1"/>
</dbReference>
<dbReference type="Pfam" id="PF03475">
    <property type="entry name" value="YiiM_3-alpha"/>
    <property type="match status" value="1"/>
</dbReference>
<comment type="caution">
    <text evidence="2">The sequence shown here is derived from an EMBL/GenBank/DDBJ whole genome shotgun (WGS) entry which is preliminary data.</text>
</comment>
<accession>A0A2R5FLZ3</accession>
<dbReference type="InterPro" id="IPR052353">
    <property type="entry name" value="Benzoxazolinone_Detox_Enz"/>
</dbReference>
<dbReference type="AlphaFoldDB" id="A0A2R5FLZ3"/>
<keyword evidence="3" id="KW-1185">Reference proteome</keyword>
<dbReference type="Pfam" id="PF03473">
    <property type="entry name" value="MOSC"/>
    <property type="match status" value="1"/>
</dbReference>
<gene>
    <name evidence="2" type="ORF">NIES4072_29620</name>
</gene>
<dbReference type="Gene3D" id="2.40.33.20">
    <property type="entry name" value="PK beta-barrel domain-like"/>
    <property type="match status" value="1"/>
</dbReference>
<dbReference type="GO" id="GO:0030170">
    <property type="term" value="F:pyridoxal phosphate binding"/>
    <property type="evidence" value="ECO:0007669"/>
    <property type="project" value="InterPro"/>
</dbReference>
<feature type="domain" description="MOSC" evidence="1">
    <location>
        <begin position="42"/>
        <end position="177"/>
    </location>
</feature>
<dbReference type="InterPro" id="IPR005302">
    <property type="entry name" value="MoCF_Sase_C"/>
</dbReference>
<evidence type="ECO:0000313" key="3">
    <source>
        <dbReference type="Proteomes" id="UP000245124"/>
    </source>
</evidence>